<gene>
    <name evidence="7" type="ORF">CHLNCDRAFT_142452</name>
</gene>
<dbReference type="GO" id="GO:0005886">
    <property type="term" value="C:plasma membrane"/>
    <property type="evidence" value="ECO:0007669"/>
    <property type="project" value="UniProtKB-SubCell"/>
</dbReference>
<comment type="subcellular location">
    <subcellularLocation>
        <location evidence="5">Cell membrane</location>
        <topology evidence="5">Multi-pass membrane protein</topology>
    </subcellularLocation>
    <subcellularLocation>
        <location evidence="5">Early endosome</location>
    </subcellularLocation>
    <subcellularLocation>
        <location evidence="1">Membrane</location>
        <topology evidence="1">Multi-pass membrane protein</topology>
    </subcellularLocation>
</comment>
<keyword evidence="4 5" id="KW-0472">Membrane</keyword>
<feature type="transmembrane region" description="Helical" evidence="5">
    <location>
        <begin position="129"/>
        <end position="147"/>
    </location>
</feature>
<dbReference type="eggNOG" id="KOG2922">
    <property type="taxonomic scope" value="Eukaryota"/>
</dbReference>
<dbReference type="FunCoup" id="E1Z762">
    <property type="interactions" value="138"/>
</dbReference>
<evidence type="ECO:0000256" key="3">
    <source>
        <dbReference type="ARBA" id="ARBA00022989"/>
    </source>
</evidence>
<dbReference type="GO" id="GO:0005769">
    <property type="term" value="C:early endosome"/>
    <property type="evidence" value="ECO:0007669"/>
    <property type="project" value="UniProtKB-SubCell"/>
</dbReference>
<keyword evidence="5" id="KW-0813">Transport</keyword>
<feature type="transmembrane region" description="Helical" evidence="5">
    <location>
        <begin position="75"/>
        <end position="93"/>
    </location>
</feature>
<comment type="subunit">
    <text evidence="5">Homodimer.</text>
</comment>
<evidence type="ECO:0000313" key="8">
    <source>
        <dbReference type="Proteomes" id="UP000008141"/>
    </source>
</evidence>
<feature type="compositionally biased region" description="Basic and acidic residues" evidence="6">
    <location>
        <begin position="526"/>
        <end position="536"/>
    </location>
</feature>
<keyword evidence="5" id="KW-1003">Cell membrane</keyword>
<evidence type="ECO:0000256" key="5">
    <source>
        <dbReference type="RuleBase" id="RU363078"/>
    </source>
</evidence>
<feature type="transmembrane region" description="Helical" evidence="5">
    <location>
        <begin position="362"/>
        <end position="385"/>
    </location>
</feature>
<evidence type="ECO:0000256" key="1">
    <source>
        <dbReference type="ARBA" id="ARBA00004141"/>
    </source>
</evidence>
<dbReference type="PANTHER" id="PTHR12570">
    <property type="match status" value="1"/>
</dbReference>
<reference evidence="7 8" key="1">
    <citation type="journal article" date="2010" name="Plant Cell">
        <title>The Chlorella variabilis NC64A genome reveals adaptation to photosymbiosis, coevolution with viruses, and cryptic sex.</title>
        <authorList>
            <person name="Blanc G."/>
            <person name="Duncan G."/>
            <person name="Agarkova I."/>
            <person name="Borodovsky M."/>
            <person name="Gurnon J."/>
            <person name="Kuo A."/>
            <person name="Lindquist E."/>
            <person name="Lucas S."/>
            <person name="Pangilinan J."/>
            <person name="Polle J."/>
            <person name="Salamov A."/>
            <person name="Terry A."/>
            <person name="Yamada T."/>
            <person name="Dunigan D.D."/>
            <person name="Grigoriev I.V."/>
            <person name="Claverie J.M."/>
            <person name="Van Etten J.L."/>
        </authorList>
    </citation>
    <scope>NUCLEOTIDE SEQUENCE [LARGE SCALE GENOMIC DNA]</scope>
    <source>
        <strain evidence="7 8">NC64A</strain>
    </source>
</reference>
<feature type="transmembrane region" description="Helical" evidence="5">
    <location>
        <begin position="99"/>
        <end position="117"/>
    </location>
</feature>
<evidence type="ECO:0000256" key="2">
    <source>
        <dbReference type="ARBA" id="ARBA00022692"/>
    </source>
</evidence>
<dbReference type="EMBL" id="GL433838">
    <property type="protein sequence ID" value="EFN58113.1"/>
    <property type="molecule type" value="Genomic_DNA"/>
</dbReference>
<sequence>MLATALIGMGSLGAALHVAGSVLIVFGQASVKVAHSIVDSTGTPSAWVVPRAGPNPPLWRRPDGKWRRQKAGSKTYAFTGWSAFALGNILRFIAMRFAAQTVLSGLGSLQFVIIPIASRYMLGIRASASTILGVTVVLMGNALIILYGPAEVTFTLEQLRRQWATPAMTTFLVVLGGLLCLLHWLHWRITGGMTMQPQPQLVATLEGGGNAIAASNGSGRSSELPPDAQQLLAAGSGKWVNVSQGGVSVLAREQDAVSVFVGALLFSAVASFVGAWSVLFSKSMTYVVSYLPASLTDWYSWFILAAFLGTAAFWVRQSDRGLRNYPASLIMPLMQAFWMCMSVLEGGIYFDELVGLPSQHLALLVLGLLLALLGAIFMGIAGFVAEKPEHIFHYSAAASELAAADGGGQALSPPPSMVHVIVEKNTTGRVDRLSSPVLRAGSQKNGYFQSSSSGTGADVEAGKRWWQQDGSSGVTQVHAIASTSGEVRIELPPLQPGSSTPSGMSPQSLARLQAVRSPTQQLLSRENSDDLDREVAAPHGGGGALERALQEAGGAIAEPGGIGPGGQAFESVILLDTLIGGSATSKGALQRR</sequence>
<dbReference type="GO" id="GO:0015095">
    <property type="term" value="F:magnesium ion transmembrane transporter activity"/>
    <property type="evidence" value="ECO:0007669"/>
    <property type="project" value="UniProtKB-UniRule"/>
</dbReference>
<feature type="compositionally biased region" description="Polar residues" evidence="6">
    <location>
        <begin position="496"/>
        <end position="525"/>
    </location>
</feature>
<proteinExistence type="inferred from homology"/>
<keyword evidence="8" id="KW-1185">Reference proteome</keyword>
<feature type="transmembrane region" description="Helical" evidence="5">
    <location>
        <begin position="167"/>
        <end position="185"/>
    </location>
</feature>
<dbReference type="Proteomes" id="UP000008141">
    <property type="component" value="Unassembled WGS sequence"/>
</dbReference>
<dbReference type="OrthoDB" id="165382at2759"/>
<comment type="function">
    <text evidence="5">Acts as a Mg(2+) transporter. Can also transport other divalent cations such as Fe(2+), Sr(2+), Ba(2+), Mn(2+) and Co(2+) but to a much less extent than Mg(2+).</text>
</comment>
<dbReference type="PANTHER" id="PTHR12570:SF9">
    <property type="entry name" value="MAGNESIUM TRANSPORTER NIPA8-RELATED"/>
    <property type="match status" value="1"/>
</dbReference>
<evidence type="ECO:0000313" key="7">
    <source>
        <dbReference type="EMBL" id="EFN58113.1"/>
    </source>
</evidence>
<dbReference type="InParanoid" id="E1Z762"/>
<keyword evidence="2 5" id="KW-0812">Transmembrane</keyword>
<comment type="similarity">
    <text evidence="5">Belongs to the NIPA (TC 2.A.7) family.</text>
</comment>
<protein>
    <recommendedName>
        <fullName evidence="5">Probable magnesium transporter</fullName>
    </recommendedName>
</protein>
<dbReference type="Pfam" id="PF05653">
    <property type="entry name" value="Mg_trans_NIPA"/>
    <property type="match status" value="1"/>
</dbReference>
<evidence type="ECO:0000256" key="4">
    <source>
        <dbReference type="ARBA" id="ARBA00023136"/>
    </source>
</evidence>
<name>E1Z762_CHLVA</name>
<feature type="transmembrane region" description="Helical" evidence="5">
    <location>
        <begin position="256"/>
        <end position="278"/>
    </location>
</feature>
<evidence type="ECO:0000256" key="6">
    <source>
        <dbReference type="SAM" id="MobiDB-lite"/>
    </source>
</evidence>
<feature type="transmembrane region" description="Helical" evidence="5">
    <location>
        <begin position="6"/>
        <end position="26"/>
    </location>
</feature>
<keyword evidence="3 5" id="KW-1133">Transmembrane helix</keyword>
<keyword evidence="5" id="KW-0967">Endosome</keyword>
<feature type="transmembrane region" description="Helical" evidence="5">
    <location>
        <begin position="327"/>
        <end position="350"/>
    </location>
</feature>
<dbReference type="InterPro" id="IPR008521">
    <property type="entry name" value="Mg_trans_NIPA"/>
</dbReference>
<keyword evidence="5" id="KW-0460">Magnesium</keyword>
<feature type="transmembrane region" description="Helical" evidence="5">
    <location>
        <begin position="298"/>
        <end position="315"/>
    </location>
</feature>
<dbReference type="RefSeq" id="XP_005850215.1">
    <property type="nucleotide sequence ID" value="XM_005850153.1"/>
</dbReference>
<feature type="region of interest" description="Disordered" evidence="6">
    <location>
        <begin position="490"/>
        <end position="541"/>
    </location>
</feature>
<dbReference type="GeneID" id="17357584"/>
<keyword evidence="5" id="KW-0406">Ion transport</keyword>
<accession>E1Z762</accession>
<organism evidence="8">
    <name type="scientific">Chlorella variabilis</name>
    <name type="common">Green alga</name>
    <dbReference type="NCBI Taxonomy" id="554065"/>
    <lineage>
        <taxon>Eukaryota</taxon>
        <taxon>Viridiplantae</taxon>
        <taxon>Chlorophyta</taxon>
        <taxon>core chlorophytes</taxon>
        <taxon>Trebouxiophyceae</taxon>
        <taxon>Chlorellales</taxon>
        <taxon>Chlorellaceae</taxon>
        <taxon>Chlorella clade</taxon>
        <taxon>Chlorella</taxon>
    </lineage>
</organism>
<dbReference type="KEGG" id="cvr:CHLNCDRAFT_142452"/>
<dbReference type="AlphaFoldDB" id="E1Z762"/>